<evidence type="ECO:0000313" key="5">
    <source>
        <dbReference type="EMBL" id="MCF1752345.1"/>
    </source>
</evidence>
<comment type="caution">
    <text evidence="5">The sequence shown here is derived from an EMBL/GenBank/DDBJ whole genome shotgun (WGS) entry which is preliminary data.</text>
</comment>
<gene>
    <name evidence="5" type="ORF">L0U89_14875</name>
</gene>
<proteinExistence type="predicted"/>
<dbReference type="PROSITE" id="PS50043">
    <property type="entry name" value="HTH_LUXR_2"/>
    <property type="match status" value="1"/>
</dbReference>
<dbReference type="Proteomes" id="UP001201449">
    <property type="component" value="Unassembled WGS sequence"/>
</dbReference>
<dbReference type="PROSITE" id="PS00622">
    <property type="entry name" value="HTH_LUXR_1"/>
    <property type="match status" value="1"/>
</dbReference>
<sequence>MSACVSITLSNQKAAGSFEMIFFEAEKWNQQSEQALLQQLKQILDLLHQFSDSFVIKIAFEVEDIDGAKIRLNKLLKGTAPSLHFKLSCKEIEVLALLMQGLTTNEIAERLFVSFQTVKSHRRHILEKTGAKNTAALINYYHQSFFEK</sequence>
<evidence type="ECO:0000256" key="3">
    <source>
        <dbReference type="ARBA" id="ARBA00023163"/>
    </source>
</evidence>
<name>A0ABS9BYC4_9BACT</name>
<evidence type="ECO:0000313" key="6">
    <source>
        <dbReference type="Proteomes" id="UP001201449"/>
    </source>
</evidence>
<organism evidence="5 6">
    <name type="scientific">Mariniradius sediminis</name>
    <dbReference type="NCBI Taxonomy" id="2909237"/>
    <lineage>
        <taxon>Bacteria</taxon>
        <taxon>Pseudomonadati</taxon>
        <taxon>Bacteroidota</taxon>
        <taxon>Cytophagia</taxon>
        <taxon>Cytophagales</taxon>
        <taxon>Cyclobacteriaceae</taxon>
        <taxon>Mariniradius</taxon>
    </lineage>
</organism>
<dbReference type="RefSeq" id="WP_234862241.1">
    <property type="nucleotide sequence ID" value="NZ_JAKEVZ010000011.1"/>
</dbReference>
<keyword evidence="3" id="KW-0804">Transcription</keyword>
<dbReference type="SUPFAM" id="SSF46894">
    <property type="entry name" value="C-terminal effector domain of the bipartite response regulators"/>
    <property type="match status" value="1"/>
</dbReference>
<dbReference type="InterPro" id="IPR016032">
    <property type="entry name" value="Sig_transdc_resp-reg_C-effctor"/>
</dbReference>
<dbReference type="InterPro" id="IPR000792">
    <property type="entry name" value="Tscrpt_reg_LuxR_C"/>
</dbReference>
<evidence type="ECO:0000256" key="2">
    <source>
        <dbReference type="ARBA" id="ARBA00023125"/>
    </source>
</evidence>
<protein>
    <submittedName>
        <fullName evidence="5">Helix-turn-helix transcriptional regulator</fullName>
    </submittedName>
</protein>
<keyword evidence="6" id="KW-1185">Reference proteome</keyword>
<dbReference type="Pfam" id="PF00196">
    <property type="entry name" value="GerE"/>
    <property type="match status" value="1"/>
</dbReference>
<dbReference type="SMART" id="SM00421">
    <property type="entry name" value="HTH_LUXR"/>
    <property type="match status" value="1"/>
</dbReference>
<accession>A0ABS9BYC4</accession>
<evidence type="ECO:0000256" key="1">
    <source>
        <dbReference type="ARBA" id="ARBA00023015"/>
    </source>
</evidence>
<evidence type="ECO:0000259" key="4">
    <source>
        <dbReference type="PROSITE" id="PS50043"/>
    </source>
</evidence>
<dbReference type="Gene3D" id="1.10.10.10">
    <property type="entry name" value="Winged helix-like DNA-binding domain superfamily/Winged helix DNA-binding domain"/>
    <property type="match status" value="1"/>
</dbReference>
<dbReference type="PANTHER" id="PTHR44688">
    <property type="entry name" value="DNA-BINDING TRANSCRIPTIONAL ACTIVATOR DEVR_DOSR"/>
    <property type="match status" value="1"/>
</dbReference>
<dbReference type="EMBL" id="JAKEVZ010000011">
    <property type="protein sequence ID" value="MCF1752345.1"/>
    <property type="molecule type" value="Genomic_DNA"/>
</dbReference>
<keyword evidence="2" id="KW-0238">DNA-binding</keyword>
<reference evidence="5 6" key="1">
    <citation type="submission" date="2022-01" db="EMBL/GenBank/DDBJ databases">
        <title>Mariniradius saccharolyticus sp. nov., isolated from sediment of a river.</title>
        <authorList>
            <person name="Liu H."/>
        </authorList>
    </citation>
    <scope>NUCLEOTIDE SEQUENCE [LARGE SCALE GENOMIC DNA]</scope>
    <source>
        <strain evidence="5 6">RY-2</strain>
    </source>
</reference>
<dbReference type="PANTHER" id="PTHR44688:SF16">
    <property type="entry name" value="DNA-BINDING TRANSCRIPTIONAL ACTIVATOR DEVR_DOSR"/>
    <property type="match status" value="1"/>
</dbReference>
<dbReference type="CDD" id="cd06170">
    <property type="entry name" value="LuxR_C_like"/>
    <property type="match status" value="1"/>
</dbReference>
<feature type="domain" description="HTH luxR-type" evidence="4">
    <location>
        <begin position="80"/>
        <end position="145"/>
    </location>
</feature>
<dbReference type="PRINTS" id="PR00038">
    <property type="entry name" value="HTHLUXR"/>
</dbReference>
<keyword evidence="1" id="KW-0805">Transcription regulation</keyword>
<dbReference type="InterPro" id="IPR036388">
    <property type="entry name" value="WH-like_DNA-bd_sf"/>
</dbReference>